<evidence type="ECO:0000313" key="4">
    <source>
        <dbReference type="Proteomes" id="UP001606305"/>
    </source>
</evidence>
<proteinExistence type="predicted"/>
<keyword evidence="1" id="KW-0808">Transferase</keyword>
<keyword evidence="4" id="KW-1185">Reference proteome</keyword>
<dbReference type="Proteomes" id="UP001606305">
    <property type="component" value="Unassembled WGS sequence"/>
</dbReference>
<sequence>MIHLNGKFLAQRTTGVQRFARGVVTALDRSLQSTPCGQDVELLLPPAATPIEGLQVIRQRVIGMPGRSLTAWEQLELPRRARGGTLLCLSGSAPFFAGDCLPTIHDAAVYRYPQAYSRPFVTWYRLLFARRARRSPLVLTVSESSARDLAPHLPRTTFRVVPNSAEHITAQLADTSVLERLQLSPRGFLLAVGSLNPTKNFGRLIKAYATSALADRLPLVIVGAVNRDVFRADGPVADHPNVRWAGPVPDGQLRALYEAAAAFVFPSLYEGFGIPPLEAMRCGCPVVASRASSIPEVCGDAADYFDPLDPSAMIAAIVALLDDPARRQALVSRGLTRADAFSWDHAAERLRDALAEFRFIER</sequence>
<gene>
    <name evidence="3" type="ORF">ACG00X_08785</name>
</gene>
<name>A0ABW7G4R2_9BURK</name>
<dbReference type="CDD" id="cd03809">
    <property type="entry name" value="GT4_MtfB-like"/>
    <property type="match status" value="1"/>
</dbReference>
<comment type="caution">
    <text evidence="3">The sequence shown here is derived from an EMBL/GenBank/DDBJ whole genome shotgun (WGS) entry which is preliminary data.</text>
</comment>
<protein>
    <submittedName>
        <fullName evidence="3">Glycosyltransferase family 4 protein</fullName>
    </submittedName>
</protein>
<dbReference type="PANTHER" id="PTHR46401">
    <property type="entry name" value="GLYCOSYLTRANSFERASE WBBK-RELATED"/>
    <property type="match status" value="1"/>
</dbReference>
<dbReference type="SUPFAM" id="SSF53756">
    <property type="entry name" value="UDP-Glycosyltransferase/glycogen phosphorylase"/>
    <property type="match status" value="1"/>
</dbReference>
<dbReference type="Pfam" id="PF00534">
    <property type="entry name" value="Glycos_transf_1"/>
    <property type="match status" value="1"/>
</dbReference>
<dbReference type="PANTHER" id="PTHR46401:SF2">
    <property type="entry name" value="GLYCOSYLTRANSFERASE WBBK-RELATED"/>
    <property type="match status" value="1"/>
</dbReference>
<evidence type="ECO:0000259" key="2">
    <source>
        <dbReference type="Pfam" id="PF00534"/>
    </source>
</evidence>
<accession>A0ABW7G4R2</accession>
<organism evidence="3 4">
    <name type="scientific">Pelomonas nitida</name>
    <dbReference type="NCBI Taxonomy" id="3299027"/>
    <lineage>
        <taxon>Bacteria</taxon>
        <taxon>Pseudomonadati</taxon>
        <taxon>Pseudomonadota</taxon>
        <taxon>Betaproteobacteria</taxon>
        <taxon>Burkholderiales</taxon>
        <taxon>Sphaerotilaceae</taxon>
        <taxon>Roseateles</taxon>
    </lineage>
</organism>
<dbReference type="InterPro" id="IPR001296">
    <property type="entry name" value="Glyco_trans_1"/>
</dbReference>
<dbReference type="Gene3D" id="3.40.50.2000">
    <property type="entry name" value="Glycogen Phosphorylase B"/>
    <property type="match status" value="2"/>
</dbReference>
<dbReference type="RefSeq" id="WP_394487734.1">
    <property type="nucleotide sequence ID" value="NZ_JBIGIA010000005.1"/>
</dbReference>
<dbReference type="EMBL" id="JBIGIA010000005">
    <property type="protein sequence ID" value="MFG6456929.1"/>
    <property type="molecule type" value="Genomic_DNA"/>
</dbReference>
<evidence type="ECO:0000256" key="1">
    <source>
        <dbReference type="ARBA" id="ARBA00022679"/>
    </source>
</evidence>
<feature type="domain" description="Glycosyl transferase family 1" evidence="2">
    <location>
        <begin position="187"/>
        <end position="334"/>
    </location>
</feature>
<reference evidence="3 4" key="1">
    <citation type="submission" date="2024-09" db="EMBL/GenBank/DDBJ databases">
        <title>Novel species of the genus Pelomonas and Roseateles isolated from streams.</title>
        <authorList>
            <person name="Lu H."/>
        </authorList>
    </citation>
    <scope>NUCLEOTIDE SEQUENCE [LARGE SCALE GENOMIC DNA]</scope>
    <source>
        <strain evidence="3 4">BYS96W</strain>
    </source>
</reference>
<evidence type="ECO:0000313" key="3">
    <source>
        <dbReference type="EMBL" id="MFG6456929.1"/>
    </source>
</evidence>